<evidence type="ECO:0000256" key="2">
    <source>
        <dbReference type="ARBA" id="ARBA00022723"/>
    </source>
</evidence>
<dbReference type="Gene3D" id="3.90.520.10">
    <property type="entry name" value="SMAD MH1 domain"/>
    <property type="match status" value="1"/>
</dbReference>
<comment type="subcellular location">
    <subcellularLocation>
        <location evidence="7">Cytoplasm</location>
    </subcellularLocation>
    <subcellularLocation>
        <location evidence="7">Nucleus</location>
    </subcellularLocation>
</comment>
<comment type="similarity">
    <text evidence="1 7">Belongs to the dwarfin/SMAD family.</text>
</comment>
<keyword evidence="7" id="KW-0963">Cytoplasm</keyword>
<dbReference type="InterPro" id="IPR016187">
    <property type="entry name" value="CTDL_fold"/>
</dbReference>
<proteinExistence type="inferred from homology"/>
<dbReference type="InterPro" id="IPR017855">
    <property type="entry name" value="SMAD-like_dom_sf"/>
</dbReference>
<dbReference type="InterPro" id="IPR003619">
    <property type="entry name" value="MAD_homology1_Dwarfin-type"/>
</dbReference>
<evidence type="ECO:0000256" key="7">
    <source>
        <dbReference type="RuleBase" id="RU361195"/>
    </source>
</evidence>
<dbReference type="Pfam" id="PF03166">
    <property type="entry name" value="MH2"/>
    <property type="match status" value="1"/>
</dbReference>
<dbReference type="Gene3D" id="3.10.100.10">
    <property type="entry name" value="Mannose-Binding Protein A, subunit A"/>
    <property type="match status" value="1"/>
</dbReference>
<evidence type="ECO:0000256" key="8">
    <source>
        <dbReference type="SAM" id="MobiDB-lite"/>
    </source>
</evidence>
<dbReference type="AlphaFoldDB" id="A0AAE9JDB3"/>
<dbReference type="SUPFAM" id="SSF56436">
    <property type="entry name" value="C-type lectin-like"/>
    <property type="match status" value="1"/>
</dbReference>
<dbReference type="GO" id="GO:0046872">
    <property type="term" value="F:metal ion binding"/>
    <property type="evidence" value="ECO:0007669"/>
    <property type="project" value="UniProtKB-KW"/>
</dbReference>
<dbReference type="SMART" id="SM00524">
    <property type="entry name" value="DWB"/>
    <property type="match status" value="1"/>
</dbReference>
<gene>
    <name evidence="11" type="ORF">L5515_004312</name>
</gene>
<dbReference type="GO" id="GO:0006355">
    <property type="term" value="P:regulation of DNA-templated transcription"/>
    <property type="evidence" value="ECO:0007669"/>
    <property type="project" value="InterPro"/>
</dbReference>
<evidence type="ECO:0000313" key="12">
    <source>
        <dbReference type="Proteomes" id="UP000829354"/>
    </source>
</evidence>
<dbReference type="GO" id="GO:0050793">
    <property type="term" value="P:regulation of developmental process"/>
    <property type="evidence" value="ECO:0007669"/>
    <property type="project" value="UniProtKB-ARBA"/>
</dbReference>
<dbReference type="PANTHER" id="PTHR13703">
    <property type="entry name" value="SMAD"/>
    <property type="match status" value="1"/>
</dbReference>
<dbReference type="Gene3D" id="2.60.200.10">
    <property type="match status" value="1"/>
</dbReference>
<dbReference type="EMBL" id="CP092622">
    <property type="protein sequence ID" value="UMM23751.1"/>
    <property type="molecule type" value="Genomic_DNA"/>
</dbReference>
<dbReference type="InterPro" id="IPR013790">
    <property type="entry name" value="Dwarfin"/>
</dbReference>
<keyword evidence="2" id="KW-0479">Metal-binding</keyword>
<evidence type="ECO:0000259" key="9">
    <source>
        <dbReference type="PROSITE" id="PS51075"/>
    </source>
</evidence>
<feature type="domain" description="MH1" evidence="9">
    <location>
        <begin position="10"/>
        <end position="139"/>
    </location>
</feature>
<dbReference type="GO" id="GO:0005737">
    <property type="term" value="C:cytoplasm"/>
    <property type="evidence" value="ECO:0007669"/>
    <property type="project" value="UniProtKB-SubCell"/>
</dbReference>
<dbReference type="GO" id="GO:0005667">
    <property type="term" value="C:transcription regulator complex"/>
    <property type="evidence" value="ECO:0007669"/>
    <property type="project" value="InterPro"/>
</dbReference>
<dbReference type="GO" id="GO:0005634">
    <property type="term" value="C:nucleus"/>
    <property type="evidence" value="ECO:0007669"/>
    <property type="project" value="UniProtKB-SubCell"/>
</dbReference>
<dbReference type="PROSITE" id="PS51075">
    <property type="entry name" value="MH1"/>
    <property type="match status" value="1"/>
</dbReference>
<dbReference type="InterPro" id="IPR013019">
    <property type="entry name" value="MAD_homology_MH1"/>
</dbReference>
<dbReference type="PROSITE" id="PS51076">
    <property type="entry name" value="MH2"/>
    <property type="match status" value="1"/>
</dbReference>
<evidence type="ECO:0008006" key="13">
    <source>
        <dbReference type="Google" id="ProtNLM"/>
    </source>
</evidence>
<reference evidence="11 12" key="1">
    <citation type="submission" date="2022-04" db="EMBL/GenBank/DDBJ databases">
        <title>Chromosome-level reference genomes for two strains of Caenorhabditis briggsae: an improved platform for comparative genomics.</title>
        <authorList>
            <person name="Stevens L."/>
            <person name="Andersen E."/>
        </authorList>
    </citation>
    <scope>NUCLEOTIDE SEQUENCE [LARGE SCALE GENOMIC DNA]</scope>
    <source>
        <strain evidence="11">VX34</strain>
        <tissue evidence="11">Whole-organism</tissue>
    </source>
</reference>
<feature type="region of interest" description="Disordered" evidence="8">
    <location>
        <begin position="139"/>
        <end position="190"/>
    </location>
</feature>
<feature type="compositionally biased region" description="Low complexity" evidence="8">
    <location>
        <begin position="159"/>
        <end position="176"/>
    </location>
</feature>
<dbReference type="FunFam" id="2.60.200.10:FF:000022">
    <property type="entry name" value="Dwarfin sma"/>
    <property type="match status" value="1"/>
</dbReference>
<keyword evidence="5 7" id="KW-0804">Transcription</keyword>
<dbReference type="SMART" id="SM00523">
    <property type="entry name" value="DWA"/>
    <property type="match status" value="1"/>
</dbReference>
<dbReference type="GO" id="GO:0009791">
    <property type="term" value="P:post-embryonic development"/>
    <property type="evidence" value="ECO:0007669"/>
    <property type="project" value="UniProtKB-ARBA"/>
</dbReference>
<dbReference type="InterPro" id="IPR036578">
    <property type="entry name" value="SMAD_MH1_sf"/>
</dbReference>
<organism evidence="11 12">
    <name type="scientific">Caenorhabditis briggsae</name>
    <dbReference type="NCBI Taxonomy" id="6238"/>
    <lineage>
        <taxon>Eukaryota</taxon>
        <taxon>Metazoa</taxon>
        <taxon>Ecdysozoa</taxon>
        <taxon>Nematoda</taxon>
        <taxon>Chromadorea</taxon>
        <taxon>Rhabditida</taxon>
        <taxon>Rhabditina</taxon>
        <taxon>Rhabditomorpha</taxon>
        <taxon>Rhabditoidea</taxon>
        <taxon>Rhabditidae</taxon>
        <taxon>Peloderinae</taxon>
        <taxon>Caenorhabditis</taxon>
    </lineage>
</organism>
<evidence type="ECO:0000256" key="3">
    <source>
        <dbReference type="ARBA" id="ARBA00022833"/>
    </source>
</evidence>
<dbReference type="InterPro" id="IPR001132">
    <property type="entry name" value="SMAD_dom_Dwarfin-type"/>
</dbReference>
<dbReference type="InterPro" id="IPR016186">
    <property type="entry name" value="C-type_lectin-like/link_sf"/>
</dbReference>
<evidence type="ECO:0000313" key="11">
    <source>
        <dbReference type="EMBL" id="UMM23751.1"/>
    </source>
</evidence>
<keyword evidence="4 7" id="KW-0805">Transcription regulation</keyword>
<evidence type="ECO:0000259" key="10">
    <source>
        <dbReference type="PROSITE" id="PS51076"/>
    </source>
</evidence>
<evidence type="ECO:0000256" key="4">
    <source>
        <dbReference type="ARBA" id="ARBA00023015"/>
    </source>
</evidence>
<dbReference type="Proteomes" id="UP000829354">
    <property type="component" value="Chromosome III"/>
</dbReference>
<feature type="domain" description="MH2" evidence="10">
    <location>
        <begin position="196"/>
        <end position="392"/>
    </location>
</feature>
<dbReference type="SUPFAM" id="SSF49879">
    <property type="entry name" value="SMAD/FHA domain"/>
    <property type="match status" value="1"/>
</dbReference>
<dbReference type="Pfam" id="PF03165">
    <property type="entry name" value="MH1"/>
    <property type="match status" value="1"/>
</dbReference>
<dbReference type="InterPro" id="IPR008984">
    <property type="entry name" value="SMAD_FHA_dom_sf"/>
</dbReference>
<evidence type="ECO:0000256" key="6">
    <source>
        <dbReference type="ARBA" id="ARBA00023242"/>
    </source>
</evidence>
<sequence>MNGLLHMHGPAVKKLLGWKIGEDEEKWCEKAVEALVKKLKKKNNGCGTLEDLECVLANPTPNSRCITIPKSLDGRLQVSHKKGLPHVIYCRVWRWPDINTQHELRSIETCSYPYESSSKTMYICINPYHYQRLTIPKGLNSSMPSPQPAPSPSNTIWQSGSSTASCASSPSPSVFSEDGELQAHQRPPPFRHPKSWAQITYFELNSRVGEVFKLVNQSITVDGYTDPSNSDTRICLGQLTNVNRNTTVENTRMHIGKGIQLDNKEGQMHIMITNNSDMPIFVQSKNTNLMMNMPLGKVNRIPPHSQLCAFEFNLFFQMLEQSCNDREGLNQLSKHCFLRISFVKGWGEDYPRQDVTSTPCWLELRLNVPLAYIDQKMKQTPRVNLVEPNSTIFPESTINVTSAKALCAQENSVLTTFENDDERHQLSSALSAGLAAKKMSLGQMFVDGHRLPQCQTQDRTILRASPCLDPTTGFTTDDKHTDNTFMFQNWADTEPSASFWQTDVESCIALGISQFEKRNKKLNDIQCDYDKSPANAKALDMWNVGVACGRLPEFQ</sequence>
<accession>A0AAE9JDB3</accession>
<dbReference type="SUPFAM" id="SSF56366">
    <property type="entry name" value="SMAD MH1 domain"/>
    <property type="match status" value="1"/>
</dbReference>
<evidence type="ECO:0000256" key="5">
    <source>
        <dbReference type="ARBA" id="ARBA00023163"/>
    </source>
</evidence>
<name>A0AAE9JDB3_CAEBR</name>
<dbReference type="FunFam" id="3.90.520.10:FF:000005">
    <property type="entry name" value="Mothers against decapentaplegic homolog"/>
    <property type="match status" value="1"/>
</dbReference>
<evidence type="ECO:0000256" key="1">
    <source>
        <dbReference type="ARBA" id="ARBA00005545"/>
    </source>
</evidence>
<protein>
    <recommendedName>
        <fullName evidence="13">Dwarfin sma</fullName>
    </recommendedName>
</protein>
<keyword evidence="6 7" id="KW-0539">Nucleus</keyword>
<keyword evidence="3" id="KW-0862">Zinc</keyword>
<keyword evidence="12" id="KW-1185">Reference proteome</keyword>
<dbReference type="PANTHER" id="PTHR13703:SF65">
    <property type="entry name" value="DWARFIN SMA-3"/>
    <property type="match status" value="1"/>
</dbReference>
<dbReference type="GO" id="GO:0051239">
    <property type="term" value="P:regulation of multicellular organismal process"/>
    <property type="evidence" value="ECO:0007669"/>
    <property type="project" value="UniProtKB-ARBA"/>
</dbReference>